<name>A0ABU7RAU5_9ACTN</name>
<dbReference type="PROSITE" id="PS50006">
    <property type="entry name" value="FHA_DOMAIN"/>
    <property type="match status" value="1"/>
</dbReference>
<dbReference type="Pfam" id="PF00498">
    <property type="entry name" value="FHA"/>
    <property type="match status" value="1"/>
</dbReference>
<feature type="domain" description="FHA" evidence="3">
    <location>
        <begin position="64"/>
        <end position="113"/>
    </location>
</feature>
<dbReference type="Gene3D" id="2.60.200.20">
    <property type="match status" value="1"/>
</dbReference>
<dbReference type="InterPro" id="IPR000253">
    <property type="entry name" value="FHA_dom"/>
</dbReference>
<dbReference type="InterPro" id="IPR050923">
    <property type="entry name" value="Cell_Proc_Reg/RNA_Proc"/>
</dbReference>
<dbReference type="PANTHER" id="PTHR23308">
    <property type="entry name" value="NUCLEAR INHIBITOR OF PROTEIN PHOSPHATASE-1"/>
    <property type="match status" value="1"/>
</dbReference>
<gene>
    <name evidence="4" type="ORF">VXJ25_06010</name>
</gene>
<keyword evidence="5" id="KW-1185">Reference proteome</keyword>
<dbReference type="Proteomes" id="UP001332931">
    <property type="component" value="Unassembled WGS sequence"/>
</dbReference>
<evidence type="ECO:0000256" key="1">
    <source>
        <dbReference type="ARBA" id="ARBA00022553"/>
    </source>
</evidence>
<dbReference type="EMBL" id="JAZGJQ010000005">
    <property type="protein sequence ID" value="MEE6147539.1"/>
    <property type="molecule type" value="Genomic_DNA"/>
</dbReference>
<evidence type="ECO:0000259" key="3">
    <source>
        <dbReference type="PROSITE" id="PS50006"/>
    </source>
</evidence>
<evidence type="ECO:0000313" key="4">
    <source>
        <dbReference type="EMBL" id="MEE6147539.1"/>
    </source>
</evidence>
<keyword evidence="2" id="KW-0812">Transmembrane</keyword>
<keyword evidence="2" id="KW-1133">Transmembrane helix</keyword>
<dbReference type="SUPFAM" id="SSF49879">
    <property type="entry name" value="SMAD/FHA domain"/>
    <property type="match status" value="1"/>
</dbReference>
<dbReference type="CDD" id="cd00060">
    <property type="entry name" value="FHA"/>
    <property type="match status" value="1"/>
</dbReference>
<protein>
    <submittedName>
        <fullName evidence="4">FHA domain-containing protein</fullName>
    </submittedName>
</protein>
<feature type="transmembrane region" description="Helical" evidence="2">
    <location>
        <begin position="6"/>
        <end position="25"/>
    </location>
</feature>
<evidence type="ECO:0000313" key="5">
    <source>
        <dbReference type="Proteomes" id="UP001332931"/>
    </source>
</evidence>
<keyword evidence="2" id="KW-0472">Membrane</keyword>
<evidence type="ECO:0000256" key="2">
    <source>
        <dbReference type="SAM" id="Phobius"/>
    </source>
</evidence>
<dbReference type="RefSeq" id="WP_330958307.1">
    <property type="nucleotide sequence ID" value="NZ_JAZGJQ010000005.1"/>
</dbReference>
<reference evidence="4 5" key="1">
    <citation type="submission" date="2024-01" db="EMBL/GenBank/DDBJ databases">
        <title>Description of Olsenella sp. nov., isolated from pig feces.</title>
        <authorList>
            <person name="Chang Y.-H."/>
        </authorList>
    </citation>
    <scope>NUCLEOTIDE SEQUENCE [LARGE SCALE GENOMIC DNA]</scope>
    <source>
        <strain evidence="4 5">YH-ols2223</strain>
    </source>
</reference>
<organism evidence="4 5">
    <name type="scientific">Olsenella absiana</name>
    <dbReference type="NCBI Taxonomy" id="3115222"/>
    <lineage>
        <taxon>Bacteria</taxon>
        <taxon>Bacillati</taxon>
        <taxon>Actinomycetota</taxon>
        <taxon>Coriobacteriia</taxon>
        <taxon>Coriobacteriales</taxon>
        <taxon>Atopobiaceae</taxon>
        <taxon>Olsenella</taxon>
    </lineage>
</organism>
<dbReference type="InterPro" id="IPR008984">
    <property type="entry name" value="SMAD_FHA_dom_sf"/>
</dbReference>
<comment type="caution">
    <text evidence="4">The sequence shown here is derived from an EMBL/GenBank/DDBJ whole genome shotgun (WGS) entry which is preliminary data.</text>
</comment>
<proteinExistence type="predicted"/>
<dbReference type="SMART" id="SM00240">
    <property type="entry name" value="FHA"/>
    <property type="match status" value="1"/>
</dbReference>
<keyword evidence="1" id="KW-0597">Phosphoprotein</keyword>
<accession>A0ABU7RAU5</accession>
<sequence>MIDLVLFAGRILLVVVLYLFLYAAMRTGIGLVRGQRRDAAIWSVDVEKGSRQLRGLHVDILGPVVIGRAPSSDIVIDEPFVSATHARFTLQGPALVLEDLGSTNGTLVNGHGITQPVTLREGDEVQVGDTIMRVSRR</sequence>